<sequence length="256" mass="27170">MTRPGEPDETAGRGPRRSGMEDSMAAYAARSGMRRKDNGQLDVLHAVGGWRGLAETILPGFVFLAVLLAGDALGVALLASLGTAAAFTVLRLARRQSLVQAVSGVVGVGVCALFARATGEALDYYVPGFWINTVSFVGLGISLLAGWPLLGVFYGYIRGEGTQWRDVPVRLRAYRVATVMLMAMFAARLLVQVPLYFAGNLTGLGVARLVMGVPLYALTLWLAWLVSRPPQQIAAEQDGAEQDGAEQDGAEQDSAG</sequence>
<dbReference type="Pfam" id="PF11361">
    <property type="entry name" value="DUF3159"/>
    <property type="match status" value="1"/>
</dbReference>
<feature type="transmembrane region" description="Helical" evidence="2">
    <location>
        <begin position="61"/>
        <end position="90"/>
    </location>
</feature>
<dbReference type="AlphaFoldDB" id="A0A6N8GM21"/>
<protein>
    <submittedName>
        <fullName evidence="3">DUF3159 domain-containing protein</fullName>
    </submittedName>
</protein>
<dbReference type="RefSeq" id="WP_156270019.1">
    <property type="nucleotide sequence ID" value="NZ_WOGU01000011.1"/>
</dbReference>
<feature type="transmembrane region" description="Helical" evidence="2">
    <location>
        <begin position="205"/>
        <end position="226"/>
    </location>
</feature>
<feature type="compositionally biased region" description="Acidic residues" evidence="1">
    <location>
        <begin position="238"/>
        <end position="256"/>
    </location>
</feature>
<keyword evidence="2" id="KW-1133">Transmembrane helix</keyword>
<comment type="caution">
    <text evidence="3">The sequence shown here is derived from an EMBL/GenBank/DDBJ whole genome shotgun (WGS) entry which is preliminary data.</text>
</comment>
<gene>
    <name evidence="3" type="ORF">GMA12_13625</name>
</gene>
<proteinExistence type="predicted"/>
<reference evidence="3 4" key="1">
    <citation type="submission" date="2019-12" db="EMBL/GenBank/DDBJ databases">
        <authorList>
            <person name="Shi Y."/>
        </authorList>
    </citation>
    <scope>NUCLEOTIDE SEQUENCE [LARGE SCALE GENOMIC DNA]</scope>
    <source>
        <strain evidence="3 4">JCM 17929</strain>
    </source>
</reference>
<feature type="transmembrane region" description="Helical" evidence="2">
    <location>
        <begin position="97"/>
        <end position="117"/>
    </location>
</feature>
<feature type="region of interest" description="Disordered" evidence="1">
    <location>
        <begin position="1"/>
        <end position="21"/>
    </location>
</feature>
<dbReference type="EMBL" id="WOGU01000011">
    <property type="protein sequence ID" value="MUN64166.1"/>
    <property type="molecule type" value="Genomic_DNA"/>
</dbReference>
<dbReference type="InterPro" id="IPR016566">
    <property type="entry name" value="UCP010219"/>
</dbReference>
<keyword evidence="2" id="KW-0812">Transmembrane</keyword>
<keyword evidence="2" id="KW-0472">Membrane</keyword>
<evidence type="ECO:0000256" key="2">
    <source>
        <dbReference type="SAM" id="Phobius"/>
    </source>
</evidence>
<feature type="transmembrane region" description="Helical" evidence="2">
    <location>
        <begin position="129"/>
        <end position="157"/>
    </location>
</feature>
<evidence type="ECO:0000256" key="1">
    <source>
        <dbReference type="SAM" id="MobiDB-lite"/>
    </source>
</evidence>
<evidence type="ECO:0000313" key="4">
    <source>
        <dbReference type="Proteomes" id="UP000436989"/>
    </source>
</evidence>
<evidence type="ECO:0000313" key="3">
    <source>
        <dbReference type="EMBL" id="MUN64166.1"/>
    </source>
</evidence>
<organism evidence="3 4">
    <name type="scientific">Kocuria sediminis</name>
    <dbReference type="NCBI Taxonomy" id="1038857"/>
    <lineage>
        <taxon>Bacteria</taxon>
        <taxon>Bacillati</taxon>
        <taxon>Actinomycetota</taxon>
        <taxon>Actinomycetes</taxon>
        <taxon>Micrococcales</taxon>
        <taxon>Micrococcaceae</taxon>
        <taxon>Kocuria</taxon>
    </lineage>
</organism>
<feature type="transmembrane region" description="Helical" evidence="2">
    <location>
        <begin position="178"/>
        <end position="199"/>
    </location>
</feature>
<feature type="region of interest" description="Disordered" evidence="1">
    <location>
        <begin position="234"/>
        <end position="256"/>
    </location>
</feature>
<name>A0A6N8GM21_9MICC</name>
<keyword evidence="4" id="KW-1185">Reference proteome</keyword>
<dbReference type="Proteomes" id="UP000436989">
    <property type="component" value="Unassembled WGS sequence"/>
</dbReference>
<accession>A0A6N8GM21</accession>